<protein>
    <submittedName>
        <fullName evidence="2">Uncharacterized protein</fullName>
    </submittedName>
</protein>
<feature type="region of interest" description="Disordered" evidence="1">
    <location>
        <begin position="1"/>
        <end position="20"/>
    </location>
</feature>
<evidence type="ECO:0000313" key="3">
    <source>
        <dbReference type="Proteomes" id="UP000275267"/>
    </source>
</evidence>
<feature type="compositionally biased region" description="Acidic residues" evidence="1">
    <location>
        <begin position="225"/>
        <end position="235"/>
    </location>
</feature>
<sequence length="349" mass="36994">MAPRRKSAAQTREPAETPLTDYEHFRAQNMMNNQIFQRLGLSTLASMINNTSSMSENDVSQESGSFYNAQDSEGSEQEVNKVLPSGDLPKVPPVQSLSALAQHLSAEPLLPAARGERAVPSLTWCEDRSCCRILSQWIEAGVAAPIKAAAMDAAKATASVAADSILGLTIPLVEVVVMAAMEGQCMLGMTQQLVTPYILVVVGLRRNSKHLSHQTLNLSSTTLPPEDDDPMDFDDFGGGNGSAEDKARDASAKKPKSDSQTKSKLPQTNNIGVGFAPMQCLIAVTPMGNCLLCPPRKPVVLDDAQPDMAVHTSTEESARGLGAPFPSVSPTNAGVAGRVDGPNAIIPQC</sequence>
<reference evidence="3" key="1">
    <citation type="journal article" date="2019" name="Nat. Commun.">
        <title>The genome of broomcorn millet.</title>
        <authorList>
            <person name="Zou C."/>
            <person name="Miki D."/>
            <person name="Li D."/>
            <person name="Tang Q."/>
            <person name="Xiao L."/>
            <person name="Rajput S."/>
            <person name="Deng P."/>
            <person name="Jia W."/>
            <person name="Huang R."/>
            <person name="Zhang M."/>
            <person name="Sun Y."/>
            <person name="Hu J."/>
            <person name="Fu X."/>
            <person name="Schnable P.S."/>
            <person name="Li F."/>
            <person name="Zhang H."/>
            <person name="Feng B."/>
            <person name="Zhu X."/>
            <person name="Liu R."/>
            <person name="Schnable J.C."/>
            <person name="Zhu J.-K."/>
            <person name="Zhang H."/>
        </authorList>
    </citation>
    <scope>NUCLEOTIDE SEQUENCE [LARGE SCALE GENOMIC DNA]</scope>
</reference>
<name>A0A3L6Q2L6_PANMI</name>
<feature type="region of interest" description="Disordered" evidence="1">
    <location>
        <begin position="53"/>
        <end position="87"/>
    </location>
</feature>
<evidence type="ECO:0000313" key="2">
    <source>
        <dbReference type="EMBL" id="RLM69401.1"/>
    </source>
</evidence>
<dbReference type="EMBL" id="PQIB02000014">
    <property type="protein sequence ID" value="RLM69401.1"/>
    <property type="molecule type" value="Genomic_DNA"/>
</dbReference>
<proteinExistence type="predicted"/>
<dbReference type="Proteomes" id="UP000275267">
    <property type="component" value="Unassembled WGS sequence"/>
</dbReference>
<organism evidence="2 3">
    <name type="scientific">Panicum miliaceum</name>
    <name type="common">Proso millet</name>
    <name type="synonym">Broomcorn millet</name>
    <dbReference type="NCBI Taxonomy" id="4540"/>
    <lineage>
        <taxon>Eukaryota</taxon>
        <taxon>Viridiplantae</taxon>
        <taxon>Streptophyta</taxon>
        <taxon>Embryophyta</taxon>
        <taxon>Tracheophyta</taxon>
        <taxon>Spermatophyta</taxon>
        <taxon>Magnoliopsida</taxon>
        <taxon>Liliopsida</taxon>
        <taxon>Poales</taxon>
        <taxon>Poaceae</taxon>
        <taxon>PACMAD clade</taxon>
        <taxon>Panicoideae</taxon>
        <taxon>Panicodae</taxon>
        <taxon>Paniceae</taxon>
        <taxon>Panicinae</taxon>
        <taxon>Panicum</taxon>
        <taxon>Panicum sect. Panicum</taxon>
    </lineage>
</organism>
<feature type="compositionally biased region" description="Basic and acidic residues" evidence="1">
    <location>
        <begin position="243"/>
        <end position="261"/>
    </location>
</feature>
<feature type="compositionally biased region" description="Polar residues" evidence="1">
    <location>
        <begin position="213"/>
        <end position="223"/>
    </location>
</feature>
<feature type="compositionally biased region" description="Polar residues" evidence="1">
    <location>
        <begin position="53"/>
        <end position="72"/>
    </location>
</feature>
<gene>
    <name evidence="2" type="ORF">C2845_PM17G02730</name>
</gene>
<dbReference type="AlphaFoldDB" id="A0A3L6Q2L6"/>
<feature type="region of interest" description="Disordered" evidence="1">
    <location>
        <begin position="213"/>
        <end position="269"/>
    </location>
</feature>
<keyword evidence="3" id="KW-1185">Reference proteome</keyword>
<comment type="caution">
    <text evidence="2">The sequence shown here is derived from an EMBL/GenBank/DDBJ whole genome shotgun (WGS) entry which is preliminary data.</text>
</comment>
<accession>A0A3L6Q2L6</accession>
<evidence type="ECO:0000256" key="1">
    <source>
        <dbReference type="SAM" id="MobiDB-lite"/>
    </source>
</evidence>